<feature type="transmembrane region" description="Helical" evidence="1">
    <location>
        <begin position="12"/>
        <end position="32"/>
    </location>
</feature>
<proteinExistence type="predicted"/>
<accession>A0ABR7FX50</accession>
<feature type="transmembrane region" description="Helical" evidence="1">
    <location>
        <begin position="44"/>
        <end position="60"/>
    </location>
</feature>
<organism evidence="2 3">
    <name type="scientific">Lachnospira hominis</name>
    <name type="common">ex Liu et al. 2021</name>
    <dbReference type="NCBI Taxonomy" id="2763051"/>
    <lineage>
        <taxon>Bacteria</taxon>
        <taxon>Bacillati</taxon>
        <taxon>Bacillota</taxon>
        <taxon>Clostridia</taxon>
        <taxon>Lachnospirales</taxon>
        <taxon>Lachnospiraceae</taxon>
        <taxon>Lachnospira</taxon>
    </lineage>
</organism>
<protein>
    <submittedName>
        <fullName evidence="2">Spore cortex biosynthesis protein YabQ</fullName>
    </submittedName>
</protein>
<evidence type="ECO:0000313" key="2">
    <source>
        <dbReference type="EMBL" id="MBC5679775.1"/>
    </source>
</evidence>
<reference evidence="2 3" key="1">
    <citation type="submission" date="2020-08" db="EMBL/GenBank/DDBJ databases">
        <title>Genome public.</title>
        <authorList>
            <person name="Liu C."/>
            <person name="Sun Q."/>
        </authorList>
    </citation>
    <scope>NUCLEOTIDE SEQUENCE [LARGE SCALE GENOMIC DNA]</scope>
    <source>
        <strain evidence="2 3">NSJ-43</strain>
    </source>
</reference>
<dbReference type="InterPro" id="IPR019074">
    <property type="entry name" value="YabQ"/>
</dbReference>
<comment type="caution">
    <text evidence="2">The sequence shown here is derived from an EMBL/GenBank/DDBJ whole genome shotgun (WGS) entry which is preliminary data.</text>
</comment>
<keyword evidence="3" id="KW-1185">Reference proteome</keyword>
<dbReference type="Proteomes" id="UP000628463">
    <property type="component" value="Unassembled WGS sequence"/>
</dbReference>
<gene>
    <name evidence="2" type="ORF">H8S01_02195</name>
</gene>
<evidence type="ECO:0000256" key="1">
    <source>
        <dbReference type="SAM" id="Phobius"/>
    </source>
</evidence>
<keyword evidence="1" id="KW-0472">Membrane</keyword>
<name>A0ABR7FX50_9FIRM</name>
<sequence>MGKVSSLIIWEQSTFFAALFMGMMFAFIYDCIRVFRRVFKHKHVYTMAVEDILFWFYVSIRVFTCLYERNNGIIRGFIVISQIFGALIYRYAFGKLFVKYMTGLLIFILKPLKKLFLLIKIKVHELDAHVKRRRASGEKRKKCSLNPDGKNSSV</sequence>
<dbReference type="Pfam" id="PF09578">
    <property type="entry name" value="Spore_YabQ"/>
    <property type="match status" value="1"/>
</dbReference>
<dbReference type="NCBIfam" id="TIGR02893">
    <property type="entry name" value="spore_yabQ"/>
    <property type="match status" value="1"/>
</dbReference>
<dbReference type="EMBL" id="JACOPD010000001">
    <property type="protein sequence ID" value="MBC5679775.1"/>
    <property type="molecule type" value="Genomic_DNA"/>
</dbReference>
<keyword evidence="1" id="KW-0812">Transmembrane</keyword>
<keyword evidence="1" id="KW-1133">Transmembrane helix</keyword>
<evidence type="ECO:0000313" key="3">
    <source>
        <dbReference type="Proteomes" id="UP000628463"/>
    </source>
</evidence>